<organism evidence="3 4">
    <name type="scientific">Maribacter cobaltidurans</name>
    <dbReference type="NCBI Taxonomy" id="1178778"/>
    <lineage>
        <taxon>Bacteria</taxon>
        <taxon>Pseudomonadati</taxon>
        <taxon>Bacteroidota</taxon>
        <taxon>Flavobacteriia</taxon>
        <taxon>Flavobacteriales</taxon>
        <taxon>Flavobacteriaceae</taxon>
        <taxon>Maribacter</taxon>
    </lineage>
</organism>
<proteinExistence type="inferred from homology"/>
<reference evidence="3 4" key="1">
    <citation type="submission" date="2024-01" db="EMBL/GenBank/DDBJ databases">
        <title>Maribacter spp. originated from different algae showed divergent polysaccharides utilization ability.</title>
        <authorList>
            <person name="Wang H."/>
            <person name="Wu Y."/>
        </authorList>
    </citation>
    <scope>NUCLEOTIDE SEQUENCE [LARGE SCALE GENOMIC DNA]</scope>
    <source>
        <strain evidence="3 4">PR1</strain>
    </source>
</reference>
<dbReference type="CDD" id="cd00293">
    <property type="entry name" value="USP-like"/>
    <property type="match status" value="1"/>
</dbReference>
<dbReference type="EMBL" id="JAZDDG010000004">
    <property type="protein sequence ID" value="MEE1976482.1"/>
    <property type="molecule type" value="Genomic_DNA"/>
</dbReference>
<evidence type="ECO:0000313" key="3">
    <source>
        <dbReference type="EMBL" id="MEE1976482.1"/>
    </source>
</evidence>
<protein>
    <submittedName>
        <fullName evidence="3">Universal stress protein</fullName>
    </submittedName>
</protein>
<feature type="domain" description="UspA" evidence="2">
    <location>
        <begin position="3"/>
        <end position="148"/>
    </location>
</feature>
<evidence type="ECO:0000256" key="1">
    <source>
        <dbReference type="ARBA" id="ARBA00008791"/>
    </source>
</evidence>
<dbReference type="InterPro" id="IPR006016">
    <property type="entry name" value="UspA"/>
</dbReference>
<gene>
    <name evidence="3" type="ORF">V1I91_10410</name>
</gene>
<evidence type="ECO:0000259" key="2">
    <source>
        <dbReference type="Pfam" id="PF00582"/>
    </source>
</evidence>
<sequence>MDKRILIPTDFSKNALNAARYALDLYANLNCEFYFLNVFSLDSYTTKSLFLPEPGSTEYEMAKAKSEASFLKLLDIFKQHHDNPKHSFHTISTINFLSEALKQTIVEKDIELLVMGTQGASGTKGIIFGSNTVNAMEKITECPLLAVPQNVKFSPPKEIVFPTNFKSTFKRRELVYLIEIAKMHETAIRLLYVSKKQDLTELQETNKLLLEDIMQSIEHSFHNLTEKDVSDGITSFVESRNSDMIAFINHKHFFFSSVFSKPLVKEIGYKAIVPILALH</sequence>
<dbReference type="RefSeq" id="WP_272651180.1">
    <property type="nucleotide sequence ID" value="NZ_JAZDDG010000004.1"/>
</dbReference>
<dbReference type="Pfam" id="PF00582">
    <property type="entry name" value="Usp"/>
    <property type="match status" value="1"/>
</dbReference>
<dbReference type="SUPFAM" id="SSF52402">
    <property type="entry name" value="Adenine nucleotide alpha hydrolases-like"/>
    <property type="match status" value="2"/>
</dbReference>
<dbReference type="PANTHER" id="PTHR46268:SF6">
    <property type="entry name" value="UNIVERSAL STRESS PROTEIN UP12"/>
    <property type="match status" value="1"/>
</dbReference>
<accession>A0ABU7IU29</accession>
<comment type="similarity">
    <text evidence="1">Belongs to the universal stress protein A family.</text>
</comment>
<dbReference type="PRINTS" id="PR01438">
    <property type="entry name" value="UNVRSLSTRESS"/>
</dbReference>
<dbReference type="InterPro" id="IPR006015">
    <property type="entry name" value="Universal_stress_UspA"/>
</dbReference>
<dbReference type="PANTHER" id="PTHR46268">
    <property type="entry name" value="STRESS RESPONSE PROTEIN NHAX"/>
    <property type="match status" value="1"/>
</dbReference>
<name>A0ABU7IU29_9FLAO</name>
<keyword evidence="4" id="KW-1185">Reference proteome</keyword>
<comment type="caution">
    <text evidence="3">The sequence shown here is derived from an EMBL/GenBank/DDBJ whole genome shotgun (WGS) entry which is preliminary data.</text>
</comment>
<dbReference type="InterPro" id="IPR014729">
    <property type="entry name" value="Rossmann-like_a/b/a_fold"/>
</dbReference>
<dbReference type="Proteomes" id="UP001356308">
    <property type="component" value="Unassembled WGS sequence"/>
</dbReference>
<dbReference type="Gene3D" id="3.40.50.620">
    <property type="entry name" value="HUPs"/>
    <property type="match status" value="2"/>
</dbReference>
<evidence type="ECO:0000313" key="4">
    <source>
        <dbReference type="Proteomes" id="UP001356308"/>
    </source>
</evidence>